<organism evidence="1 2">
    <name type="scientific">Halovulum marinum</name>
    <dbReference type="NCBI Taxonomy" id="2662447"/>
    <lineage>
        <taxon>Bacteria</taxon>
        <taxon>Pseudomonadati</taxon>
        <taxon>Pseudomonadota</taxon>
        <taxon>Alphaproteobacteria</taxon>
        <taxon>Rhodobacterales</taxon>
        <taxon>Paracoccaceae</taxon>
        <taxon>Halovulum</taxon>
    </lineage>
</organism>
<proteinExistence type="predicted"/>
<dbReference type="AlphaFoldDB" id="A0A6L5YVQ5"/>
<keyword evidence="2" id="KW-1185">Reference proteome</keyword>
<dbReference type="RefSeq" id="WP_154443928.1">
    <property type="nucleotide sequence ID" value="NZ_WIND01000001.1"/>
</dbReference>
<dbReference type="EMBL" id="WIND01000001">
    <property type="protein sequence ID" value="MSU88140.1"/>
    <property type="molecule type" value="Genomic_DNA"/>
</dbReference>
<comment type="caution">
    <text evidence="1">The sequence shown here is derived from an EMBL/GenBank/DDBJ whole genome shotgun (WGS) entry which is preliminary data.</text>
</comment>
<reference evidence="1 2" key="1">
    <citation type="submission" date="2019-10" db="EMBL/GenBank/DDBJ databases">
        <title>Cognatihalovulum marinum gen. nov. sp. nov., a new member of the family Rhodobacteraceae isolated from deep seawater of the Northwest Indian Ocean.</title>
        <authorList>
            <person name="Ruan C."/>
            <person name="Wang J."/>
            <person name="Zheng X."/>
            <person name="Song L."/>
            <person name="Zhu Y."/>
            <person name="Huang Y."/>
            <person name="Lu Z."/>
            <person name="Du W."/>
            <person name="Huang L."/>
            <person name="Dai X."/>
        </authorList>
    </citation>
    <scope>NUCLEOTIDE SEQUENCE [LARGE SCALE GENOMIC DNA]</scope>
    <source>
        <strain evidence="1 2">2CG4</strain>
    </source>
</reference>
<evidence type="ECO:0000313" key="1">
    <source>
        <dbReference type="EMBL" id="MSU88140.1"/>
    </source>
</evidence>
<evidence type="ECO:0008006" key="3">
    <source>
        <dbReference type="Google" id="ProtNLM"/>
    </source>
</evidence>
<accession>A0A6L5YVQ5</accession>
<name>A0A6L5YVQ5_9RHOB</name>
<gene>
    <name evidence="1" type="ORF">GE300_00745</name>
</gene>
<evidence type="ECO:0000313" key="2">
    <source>
        <dbReference type="Proteomes" id="UP000474957"/>
    </source>
</evidence>
<sequence length="62" mass="6480">MIDIDRVRADTPGCAHGVHVDNAGAALMLDPVLAAVRAHLDHEPRVGGCEAPRRAAPALDAF</sequence>
<dbReference type="Proteomes" id="UP000474957">
    <property type="component" value="Unassembled WGS sequence"/>
</dbReference>
<protein>
    <recommendedName>
        <fullName evidence="3">Cysteine desulfurase</fullName>
    </recommendedName>
</protein>